<name>J9B1L7_WUCBA</name>
<reference evidence="3" key="1">
    <citation type="submission" date="2012-08" db="EMBL/GenBank/DDBJ databases">
        <title>The Genome Sequence of Wuchereria bancrofti.</title>
        <authorList>
            <person name="Nutman T.B."/>
            <person name="Fink D.L."/>
            <person name="Russ C."/>
            <person name="Young S."/>
            <person name="Zeng Q."/>
            <person name="Koehrsen M."/>
            <person name="Alvarado L."/>
            <person name="Berlin A."/>
            <person name="Chapman S.B."/>
            <person name="Chen Z."/>
            <person name="Freedman E."/>
            <person name="Gellesch M."/>
            <person name="Goldberg J."/>
            <person name="Griggs A."/>
            <person name="Gujja S."/>
            <person name="Heilman E.R."/>
            <person name="Heiman D."/>
            <person name="Hepburn T."/>
            <person name="Howarth C."/>
            <person name="Jen D."/>
            <person name="Larson L."/>
            <person name="Lewis B."/>
            <person name="Mehta T."/>
            <person name="Park D."/>
            <person name="Pearson M."/>
            <person name="Roberts A."/>
            <person name="Saif S."/>
            <person name="Shea T."/>
            <person name="Shenoy N."/>
            <person name="Sisk P."/>
            <person name="Stolte C."/>
            <person name="Sykes S."/>
            <person name="Walk T."/>
            <person name="White J."/>
            <person name="Yandava C."/>
            <person name="Haas B."/>
            <person name="Henn M.R."/>
            <person name="Nusbaum C."/>
            <person name="Birren B."/>
        </authorList>
    </citation>
    <scope>NUCLEOTIDE SEQUENCE [LARGE SCALE GENOMIC DNA]</scope>
    <source>
        <strain evidence="3">NA</strain>
    </source>
</reference>
<evidence type="ECO:0000313" key="2">
    <source>
        <dbReference type="EMBL" id="EJW80795.1"/>
    </source>
</evidence>
<sequence length="39" mass="4025">PAIDDNVDDGNKRKEMDEGADGRLKGIGPAPASTPCARS</sequence>
<organism evidence="2 3">
    <name type="scientific">Wuchereria bancrofti</name>
    <dbReference type="NCBI Taxonomy" id="6293"/>
    <lineage>
        <taxon>Eukaryota</taxon>
        <taxon>Metazoa</taxon>
        <taxon>Ecdysozoa</taxon>
        <taxon>Nematoda</taxon>
        <taxon>Chromadorea</taxon>
        <taxon>Rhabditida</taxon>
        <taxon>Spirurina</taxon>
        <taxon>Spiruromorpha</taxon>
        <taxon>Filarioidea</taxon>
        <taxon>Onchocercidae</taxon>
        <taxon>Wuchereria</taxon>
    </lineage>
</organism>
<comment type="caution">
    <text evidence="2">The sequence shown here is derived from an EMBL/GenBank/DDBJ whole genome shotgun (WGS) entry which is preliminary data.</text>
</comment>
<dbReference type="EMBL" id="ADBV01004192">
    <property type="protein sequence ID" value="EJW80795.1"/>
    <property type="molecule type" value="Genomic_DNA"/>
</dbReference>
<feature type="non-terminal residue" evidence="2">
    <location>
        <position position="1"/>
    </location>
</feature>
<feature type="compositionally biased region" description="Basic and acidic residues" evidence="1">
    <location>
        <begin position="9"/>
        <end position="24"/>
    </location>
</feature>
<accession>J9B1L7</accession>
<dbReference type="Proteomes" id="UP000004810">
    <property type="component" value="Unassembled WGS sequence"/>
</dbReference>
<evidence type="ECO:0000256" key="1">
    <source>
        <dbReference type="SAM" id="MobiDB-lite"/>
    </source>
</evidence>
<protein>
    <submittedName>
        <fullName evidence="2">Uncharacterized protein</fullName>
    </submittedName>
</protein>
<feature type="region of interest" description="Disordered" evidence="1">
    <location>
        <begin position="1"/>
        <end position="39"/>
    </location>
</feature>
<dbReference type="AlphaFoldDB" id="J9B1L7"/>
<evidence type="ECO:0000313" key="3">
    <source>
        <dbReference type="Proteomes" id="UP000004810"/>
    </source>
</evidence>
<proteinExistence type="predicted"/>
<gene>
    <name evidence="2" type="ORF">WUBG_08297</name>
</gene>